<reference evidence="3" key="1">
    <citation type="submission" date="2016-10" db="EMBL/GenBank/DDBJ databases">
        <authorList>
            <person name="Varghese N."/>
            <person name="Submissions S."/>
        </authorList>
    </citation>
    <scope>NUCLEOTIDE SEQUENCE [LARGE SCALE GENOMIC DNA]</scope>
    <source>
        <strain evidence="3">DSM 22951</strain>
    </source>
</reference>
<evidence type="ECO:0000313" key="2">
    <source>
        <dbReference type="EMBL" id="SSA59122.1"/>
    </source>
</evidence>
<accession>A0A2Y9BQ16</accession>
<organism evidence="2 3">
    <name type="scientific">Branchiibius hedensis</name>
    <dbReference type="NCBI Taxonomy" id="672460"/>
    <lineage>
        <taxon>Bacteria</taxon>
        <taxon>Bacillati</taxon>
        <taxon>Actinomycetota</taxon>
        <taxon>Actinomycetes</taxon>
        <taxon>Micrococcales</taxon>
        <taxon>Dermacoccaceae</taxon>
        <taxon>Branchiibius</taxon>
    </lineage>
</organism>
<dbReference type="Proteomes" id="UP000250028">
    <property type="component" value="Unassembled WGS sequence"/>
</dbReference>
<reference evidence="2" key="2">
    <citation type="submission" date="2016-10" db="EMBL/GenBank/DDBJ databases">
        <authorList>
            <person name="Cai Z."/>
        </authorList>
    </citation>
    <scope>NUCLEOTIDE SEQUENCE [LARGE SCALE GENOMIC DNA]</scope>
    <source>
        <strain evidence="2">DSM 22951</strain>
    </source>
</reference>
<evidence type="ECO:0000313" key="3">
    <source>
        <dbReference type="Proteomes" id="UP000250028"/>
    </source>
</evidence>
<dbReference type="OrthoDB" id="10000724at2"/>
<gene>
    <name evidence="1" type="ORF">SAMN04489750_3885</name>
    <name evidence="2" type="ORF">SAMN04489750_3937</name>
</gene>
<name>A0A2Y9BQ16_9MICO</name>
<keyword evidence="3" id="KW-1185">Reference proteome</keyword>
<dbReference type="EMBL" id="UESZ01000003">
    <property type="protein sequence ID" value="SSA59122.1"/>
    <property type="molecule type" value="Genomic_DNA"/>
</dbReference>
<dbReference type="RefSeq" id="WP_109689443.1">
    <property type="nucleotide sequence ID" value="NZ_QGDN01000003.1"/>
</dbReference>
<evidence type="ECO:0000313" key="1">
    <source>
        <dbReference type="EMBL" id="SSA59071.1"/>
    </source>
</evidence>
<proteinExistence type="predicted"/>
<dbReference type="EMBL" id="UESZ01000003">
    <property type="protein sequence ID" value="SSA59071.1"/>
    <property type="molecule type" value="Genomic_DNA"/>
</dbReference>
<sequence>MRAIHGGYELEAVQADLEVVREAFQDAGDRAAELMQSHDTTSKPSTSWVRTEPTPTEAAIIRFIQSPLGQLRRPVTVWRGESPSTHRTSFTAAAREAQPGHVLTRVPIPLSTSLSPRAAANPEFCPYGTGSASLGSGWLLKIRVERLLYVGDRDDGLADEQEAVIYAPQLLVDDVYEAVVTPGKLATRYVQVIACHPIVQALKGPTDR</sequence>
<dbReference type="AlphaFoldDB" id="A0A2Y9BQ16"/>
<protein>
    <submittedName>
        <fullName evidence="2">Uncharacterized protein</fullName>
    </submittedName>
</protein>